<proteinExistence type="predicted"/>
<protein>
    <submittedName>
        <fullName evidence="1">Putative ABC-type ATPase</fullName>
    </submittedName>
</protein>
<dbReference type="Gene3D" id="3.40.50.300">
    <property type="entry name" value="P-loop containing nucleotide triphosphate hydrolases"/>
    <property type="match status" value="1"/>
</dbReference>
<gene>
    <name evidence="1" type="ORF">FHR92_003728</name>
</gene>
<sequence>MNESSPGMYVFAGNNGSGKSMIRNLIIDMLGVSVNIDPDVIARGLDAGQPERRKISAGKEAIKLARECIRYRRGFSIETNWPVVI</sequence>
<keyword evidence="2" id="KW-1185">Reference proteome</keyword>
<evidence type="ECO:0000313" key="1">
    <source>
        <dbReference type="EMBL" id="MBA9087244.1"/>
    </source>
</evidence>
<organism evidence="1 2">
    <name type="scientific">Fontibacillus solani</name>
    <dbReference type="NCBI Taxonomy" id="1572857"/>
    <lineage>
        <taxon>Bacteria</taxon>
        <taxon>Bacillati</taxon>
        <taxon>Bacillota</taxon>
        <taxon>Bacilli</taxon>
        <taxon>Bacillales</taxon>
        <taxon>Paenibacillaceae</taxon>
        <taxon>Fontibacillus</taxon>
    </lineage>
</organism>
<dbReference type="AlphaFoldDB" id="A0A7W3XT53"/>
<name>A0A7W3XT53_9BACL</name>
<reference evidence="1 2" key="1">
    <citation type="submission" date="2020-08" db="EMBL/GenBank/DDBJ databases">
        <title>Genomic Encyclopedia of Type Strains, Phase III (KMG-III): the genomes of soil and plant-associated and newly described type strains.</title>
        <authorList>
            <person name="Whitman W."/>
        </authorList>
    </citation>
    <scope>NUCLEOTIDE SEQUENCE [LARGE SCALE GENOMIC DNA]</scope>
    <source>
        <strain evidence="1 2">CECT 8693</strain>
    </source>
</reference>
<dbReference type="Proteomes" id="UP000567067">
    <property type="component" value="Unassembled WGS sequence"/>
</dbReference>
<dbReference type="EMBL" id="JACJIP010000028">
    <property type="protein sequence ID" value="MBA9087244.1"/>
    <property type="molecule type" value="Genomic_DNA"/>
</dbReference>
<accession>A0A7W3XT53</accession>
<dbReference type="InterPro" id="IPR027417">
    <property type="entry name" value="P-loop_NTPase"/>
</dbReference>
<evidence type="ECO:0000313" key="2">
    <source>
        <dbReference type="Proteomes" id="UP000567067"/>
    </source>
</evidence>
<dbReference type="PANTHER" id="PTHR39206:SF1">
    <property type="entry name" value="SLL8004 PROTEIN"/>
    <property type="match status" value="1"/>
</dbReference>
<dbReference type="RefSeq" id="WP_246334427.1">
    <property type="nucleotide sequence ID" value="NZ_JACJIP010000028.1"/>
</dbReference>
<dbReference type="PANTHER" id="PTHR39206">
    <property type="entry name" value="SLL8004 PROTEIN"/>
    <property type="match status" value="1"/>
</dbReference>
<dbReference type="SUPFAM" id="SSF52540">
    <property type="entry name" value="P-loop containing nucleoside triphosphate hydrolases"/>
    <property type="match status" value="1"/>
</dbReference>
<comment type="caution">
    <text evidence="1">The sequence shown here is derived from an EMBL/GenBank/DDBJ whole genome shotgun (WGS) entry which is preliminary data.</text>
</comment>